<sequence length="170" mass="19621">MNILLFGRGPSRDDLKKVPNIYTISCNENYPNANLIFAIDDPIIDKLLANKFKGLEHQTIFTNYRLFERYNYSKRIMLIDEDRLFGGQGLSTGIIAIGAALKWDFNKIFLSGFEFTKGGGTLIKLHKVINSKKDFSKIYRIANNKIDGLPINQITFEEFKYESMEYNVLF</sequence>
<dbReference type="AlphaFoldDB" id="A0A381TIU2"/>
<proteinExistence type="predicted"/>
<name>A0A381TIU2_9ZZZZ</name>
<protein>
    <submittedName>
        <fullName evidence="1">Uncharacterized protein</fullName>
    </submittedName>
</protein>
<gene>
    <name evidence="1" type="ORF">METZ01_LOCUS68312</name>
</gene>
<dbReference type="EMBL" id="UINC01004589">
    <property type="protein sequence ID" value="SVA15458.1"/>
    <property type="molecule type" value="Genomic_DNA"/>
</dbReference>
<accession>A0A381TIU2</accession>
<evidence type="ECO:0000313" key="1">
    <source>
        <dbReference type="EMBL" id="SVA15458.1"/>
    </source>
</evidence>
<organism evidence="1">
    <name type="scientific">marine metagenome</name>
    <dbReference type="NCBI Taxonomy" id="408172"/>
    <lineage>
        <taxon>unclassified sequences</taxon>
        <taxon>metagenomes</taxon>
        <taxon>ecological metagenomes</taxon>
    </lineage>
</organism>
<reference evidence="1" key="1">
    <citation type="submission" date="2018-05" db="EMBL/GenBank/DDBJ databases">
        <authorList>
            <person name="Lanie J.A."/>
            <person name="Ng W.-L."/>
            <person name="Kazmierczak K.M."/>
            <person name="Andrzejewski T.M."/>
            <person name="Davidsen T.M."/>
            <person name="Wayne K.J."/>
            <person name="Tettelin H."/>
            <person name="Glass J.I."/>
            <person name="Rusch D."/>
            <person name="Podicherti R."/>
            <person name="Tsui H.-C.T."/>
            <person name="Winkler M.E."/>
        </authorList>
    </citation>
    <scope>NUCLEOTIDE SEQUENCE</scope>
</reference>